<dbReference type="GO" id="GO:0016020">
    <property type="term" value="C:membrane"/>
    <property type="evidence" value="ECO:0007669"/>
    <property type="project" value="UniProtKB-SubCell"/>
</dbReference>
<feature type="transmembrane region" description="Helical" evidence="7">
    <location>
        <begin position="309"/>
        <end position="330"/>
    </location>
</feature>
<evidence type="ECO:0000313" key="10">
    <source>
        <dbReference type="Proteomes" id="UP000235023"/>
    </source>
</evidence>
<accession>A0A2J5HSB7</accession>
<evidence type="ECO:0000313" key="9">
    <source>
        <dbReference type="EMBL" id="PLN80166.1"/>
    </source>
</evidence>
<feature type="transmembrane region" description="Helical" evidence="7">
    <location>
        <begin position="191"/>
        <end position="215"/>
    </location>
</feature>
<feature type="domain" description="Amino acid transporter transmembrane" evidence="8">
    <location>
        <begin position="54"/>
        <end position="438"/>
    </location>
</feature>
<keyword evidence="10" id="KW-1185">Reference proteome</keyword>
<feature type="region of interest" description="Disordered" evidence="6">
    <location>
        <begin position="1"/>
        <end position="24"/>
    </location>
</feature>
<dbReference type="Pfam" id="PF01490">
    <property type="entry name" value="Aa_trans"/>
    <property type="match status" value="1"/>
</dbReference>
<evidence type="ECO:0000256" key="2">
    <source>
        <dbReference type="ARBA" id="ARBA00008066"/>
    </source>
</evidence>
<dbReference type="AlphaFoldDB" id="A0A2J5HSB7"/>
<evidence type="ECO:0000256" key="1">
    <source>
        <dbReference type="ARBA" id="ARBA00004141"/>
    </source>
</evidence>
<evidence type="ECO:0000256" key="7">
    <source>
        <dbReference type="SAM" id="Phobius"/>
    </source>
</evidence>
<evidence type="ECO:0000256" key="3">
    <source>
        <dbReference type="ARBA" id="ARBA00022692"/>
    </source>
</evidence>
<feature type="transmembrane region" description="Helical" evidence="7">
    <location>
        <begin position="134"/>
        <end position="156"/>
    </location>
</feature>
<dbReference type="PANTHER" id="PTHR22950:SF668">
    <property type="entry name" value="AMINO ACID TRANSPORTER (EUROFUNG)"/>
    <property type="match status" value="1"/>
</dbReference>
<dbReference type="Proteomes" id="UP000235023">
    <property type="component" value="Unassembled WGS sequence"/>
</dbReference>
<feature type="transmembrane region" description="Helical" evidence="7">
    <location>
        <begin position="168"/>
        <end position="184"/>
    </location>
</feature>
<proteinExistence type="inferred from homology"/>
<protein>
    <submittedName>
        <fullName evidence="9">Transmembrane amino acid transporter protein-domain-containing protein</fullName>
    </submittedName>
</protein>
<feature type="transmembrane region" description="Helical" evidence="7">
    <location>
        <begin position="235"/>
        <end position="256"/>
    </location>
</feature>
<dbReference type="GO" id="GO:0015179">
    <property type="term" value="F:L-amino acid transmembrane transporter activity"/>
    <property type="evidence" value="ECO:0007669"/>
    <property type="project" value="TreeGrafter"/>
</dbReference>
<evidence type="ECO:0000259" key="8">
    <source>
        <dbReference type="Pfam" id="PF01490"/>
    </source>
</evidence>
<feature type="transmembrane region" description="Helical" evidence="7">
    <location>
        <begin position="89"/>
        <end position="107"/>
    </location>
</feature>
<feature type="transmembrane region" description="Helical" evidence="7">
    <location>
        <begin position="351"/>
        <end position="370"/>
    </location>
</feature>
<comment type="similarity">
    <text evidence="2">Belongs to the amino acid/polyamine transporter 2 family.</text>
</comment>
<dbReference type="OrthoDB" id="294730at2759"/>
<feature type="compositionally biased region" description="Basic and acidic residues" evidence="6">
    <location>
        <begin position="1"/>
        <end position="21"/>
    </location>
</feature>
<dbReference type="InterPro" id="IPR013057">
    <property type="entry name" value="AA_transpt_TM"/>
</dbReference>
<feature type="transmembrane region" description="Helical" evidence="7">
    <location>
        <begin position="62"/>
        <end position="83"/>
    </location>
</feature>
<name>A0A2J5HSB7_9EURO</name>
<organism evidence="9 10">
    <name type="scientific">Aspergillus taichungensis</name>
    <dbReference type="NCBI Taxonomy" id="482145"/>
    <lineage>
        <taxon>Eukaryota</taxon>
        <taxon>Fungi</taxon>
        <taxon>Dikarya</taxon>
        <taxon>Ascomycota</taxon>
        <taxon>Pezizomycotina</taxon>
        <taxon>Eurotiomycetes</taxon>
        <taxon>Eurotiomycetidae</taxon>
        <taxon>Eurotiales</taxon>
        <taxon>Aspergillaceae</taxon>
        <taxon>Aspergillus</taxon>
        <taxon>Aspergillus subgen. Circumdati</taxon>
    </lineage>
</organism>
<feature type="transmembrane region" description="Helical" evidence="7">
    <location>
        <begin position="382"/>
        <end position="403"/>
    </location>
</feature>
<sequence>MTADITFKDVGREESAPRLDLEPWEPEVMEKQEIPPDAYDPFGSEEAAEVHYKTLSWWQSGMLMIAETVSLGVLSIPATLASIGLVPGIILIVGLGIISTYSGYVIGQFRQRYPSIHSMADAADVMLGPWGREIFGVAQLIFFLFATASHILTFTVMMNTLTDHGTCSLVFGVVGLVLSFLCSLPRTMKNVSAFAVVSFLSIFVSVIITMVGVGVEHPGDGKMEITKATSFVNAFTAVTNIVFAYCGHAAFFGFIAEMKDPRDFPKSLAMLQGFEIVFYTIAAAVIYRYAGQGVASPALGSTGPILQKVAYGIAIPTIVIAGVINGHVAIKNVYVRLFRGTDLMHQRSLRATGSWIALALTFWIISWIIAEAIPVFNNLLSLISALFASWFSFGLSGIFGLYMTWGQLFTSPKRVLLTIANVLLVGIGTTICVCGLWVSGVAIHNDASKSSFSCANNA</sequence>
<keyword evidence="5 7" id="KW-0472">Membrane</keyword>
<evidence type="ECO:0000256" key="6">
    <source>
        <dbReference type="SAM" id="MobiDB-lite"/>
    </source>
</evidence>
<evidence type="ECO:0000256" key="4">
    <source>
        <dbReference type="ARBA" id="ARBA00022989"/>
    </source>
</evidence>
<comment type="subcellular location">
    <subcellularLocation>
        <location evidence="1">Membrane</location>
        <topology evidence="1">Multi-pass membrane protein</topology>
    </subcellularLocation>
</comment>
<dbReference type="FunFam" id="1.20.1740.10:FF:000039">
    <property type="entry name" value="Neutral amino acid transporter (Eurofung)"/>
    <property type="match status" value="1"/>
</dbReference>
<dbReference type="Gene3D" id="1.20.1740.10">
    <property type="entry name" value="Amino acid/polyamine transporter I"/>
    <property type="match status" value="1"/>
</dbReference>
<gene>
    <name evidence="9" type="ORF">BDW42DRAFT_171334</name>
</gene>
<keyword evidence="4 7" id="KW-1133">Transmembrane helix</keyword>
<feature type="transmembrane region" description="Helical" evidence="7">
    <location>
        <begin position="415"/>
        <end position="438"/>
    </location>
</feature>
<dbReference type="PANTHER" id="PTHR22950">
    <property type="entry name" value="AMINO ACID TRANSPORTER"/>
    <property type="match status" value="1"/>
</dbReference>
<evidence type="ECO:0000256" key="5">
    <source>
        <dbReference type="ARBA" id="ARBA00023136"/>
    </source>
</evidence>
<reference evidence="10" key="1">
    <citation type="submission" date="2017-12" db="EMBL/GenBank/DDBJ databases">
        <authorList>
            <consortium name="DOE Joint Genome Institute"/>
            <person name="Mondo S.J."/>
            <person name="Kjaerbolling I."/>
            <person name="Vesth T.C."/>
            <person name="Frisvad J.C."/>
            <person name="Nybo J.L."/>
            <person name="Theobald S."/>
            <person name="Kuo A."/>
            <person name="Bowyer P."/>
            <person name="Matsuda Y."/>
            <person name="Lyhne E.K."/>
            <person name="Kogle M.E."/>
            <person name="Clum A."/>
            <person name="Lipzen A."/>
            <person name="Salamov A."/>
            <person name="Ngan C.Y."/>
            <person name="Daum C."/>
            <person name="Chiniquy J."/>
            <person name="Barry K."/>
            <person name="LaButti K."/>
            <person name="Haridas S."/>
            <person name="Simmons B.A."/>
            <person name="Magnuson J.K."/>
            <person name="Mortensen U.H."/>
            <person name="Larsen T.O."/>
            <person name="Grigoriev I.V."/>
            <person name="Baker S.E."/>
            <person name="Andersen M.R."/>
            <person name="Nordberg H.P."/>
            <person name="Cantor M.N."/>
            <person name="Hua S.X."/>
        </authorList>
    </citation>
    <scope>NUCLEOTIDE SEQUENCE [LARGE SCALE GENOMIC DNA]</scope>
    <source>
        <strain evidence="10">IBT 19404</strain>
    </source>
</reference>
<feature type="transmembrane region" description="Helical" evidence="7">
    <location>
        <begin position="268"/>
        <end position="289"/>
    </location>
</feature>
<keyword evidence="3 7" id="KW-0812">Transmembrane</keyword>
<dbReference type="EMBL" id="KZ559550">
    <property type="protein sequence ID" value="PLN80166.1"/>
    <property type="molecule type" value="Genomic_DNA"/>
</dbReference>